<accession>A0A0P0A985</accession>
<gene>
    <name evidence="2" type="ORF">IMCC12053_1167</name>
</gene>
<dbReference type="Proteomes" id="UP000064920">
    <property type="component" value="Chromosome"/>
</dbReference>
<reference evidence="2 3" key="1">
    <citation type="submission" date="2015-05" db="EMBL/GenBank/DDBJ databases">
        <authorList>
            <person name="Wang D.B."/>
            <person name="Wang M."/>
        </authorList>
    </citation>
    <scope>NUCLEOTIDE SEQUENCE [LARGE SCALE GENOMIC DNA]</scope>
    <source>
        <strain evidence="2 3">IMCC 12053</strain>
    </source>
</reference>
<feature type="region of interest" description="Disordered" evidence="1">
    <location>
        <begin position="1"/>
        <end position="26"/>
    </location>
</feature>
<dbReference type="STRING" id="1397108.IMCC12053_1167"/>
<name>A0A0P0A985_9RHOB</name>
<proteinExistence type="predicted"/>
<evidence type="ECO:0000313" key="3">
    <source>
        <dbReference type="Proteomes" id="UP000064920"/>
    </source>
</evidence>
<dbReference type="KEGG" id="cmar:IMCC12053_1167"/>
<organism evidence="2 3">
    <name type="scientific">Celeribacter marinus</name>
    <dbReference type="NCBI Taxonomy" id="1397108"/>
    <lineage>
        <taxon>Bacteria</taxon>
        <taxon>Pseudomonadati</taxon>
        <taxon>Pseudomonadota</taxon>
        <taxon>Alphaproteobacteria</taxon>
        <taxon>Rhodobacterales</taxon>
        <taxon>Roseobacteraceae</taxon>
        <taxon>Celeribacter</taxon>
    </lineage>
</organism>
<protein>
    <submittedName>
        <fullName evidence="2">Uncharacterized protein</fullName>
    </submittedName>
</protein>
<evidence type="ECO:0000313" key="2">
    <source>
        <dbReference type="EMBL" id="ALI55115.1"/>
    </source>
</evidence>
<sequence>MFGGWILYDTPNTEPGGQQKADSDSIKGREKLKLINKFHAF</sequence>
<keyword evidence="3" id="KW-1185">Reference proteome</keyword>
<evidence type="ECO:0000256" key="1">
    <source>
        <dbReference type="SAM" id="MobiDB-lite"/>
    </source>
</evidence>
<dbReference type="PATRIC" id="fig|1397108.4.peg.1196"/>
<dbReference type="AlphaFoldDB" id="A0A0P0A985"/>
<dbReference type="EMBL" id="CP012023">
    <property type="protein sequence ID" value="ALI55115.1"/>
    <property type="molecule type" value="Genomic_DNA"/>
</dbReference>